<sequence>MKLEQVIEFMPESIRPQVSRRTFRPGEFVVRKGERADHVYILTKGTTRVSNEFASGQRYTFAQQNVPDLIGDLEVLAGQEYFSATNEALTECEVLAMTAETFKKWMRRDNHFACAIAQQLASKMYPTSNENGQIKFQPSLQRLQEYLVKRVQLSPSEHFVLRTSRQQIADDIGTSVKTVNRGVSKLRDAGLITLLHGKISISVEQQKKLRELKLEDD</sequence>
<feature type="domain" description="Cyclic nucleotide-binding" evidence="4">
    <location>
        <begin position="21"/>
        <end position="106"/>
    </location>
</feature>
<dbReference type="InterPro" id="IPR012318">
    <property type="entry name" value="HTH_CRP"/>
</dbReference>
<dbReference type="Proteomes" id="UP000095546">
    <property type="component" value="Unassembled WGS sequence"/>
</dbReference>
<dbReference type="RefSeq" id="WP_055162311.1">
    <property type="nucleotide sequence ID" value="NZ_CABIWZ010000016.1"/>
</dbReference>
<dbReference type="GO" id="GO:0003700">
    <property type="term" value="F:DNA-binding transcription factor activity"/>
    <property type="evidence" value="ECO:0007669"/>
    <property type="project" value="TreeGrafter"/>
</dbReference>
<dbReference type="AlphaFoldDB" id="A0A174B7Y9"/>
<evidence type="ECO:0000313" key="6">
    <source>
        <dbReference type="EMBL" id="CUN95896.1"/>
    </source>
</evidence>
<protein>
    <submittedName>
        <fullName evidence="6">cAMP regulatory protein</fullName>
    </submittedName>
</protein>
<dbReference type="InterPro" id="IPR036388">
    <property type="entry name" value="WH-like_DNA-bd_sf"/>
</dbReference>
<dbReference type="PROSITE" id="PS00888">
    <property type="entry name" value="CNMP_BINDING_1"/>
    <property type="match status" value="1"/>
</dbReference>
<dbReference type="PROSITE" id="PS50042">
    <property type="entry name" value="CNMP_BINDING_3"/>
    <property type="match status" value="1"/>
</dbReference>
<evidence type="ECO:0000256" key="3">
    <source>
        <dbReference type="ARBA" id="ARBA00023163"/>
    </source>
</evidence>
<dbReference type="CDD" id="cd00038">
    <property type="entry name" value="CAP_ED"/>
    <property type="match status" value="1"/>
</dbReference>
<proteinExistence type="predicted"/>
<feature type="domain" description="HTH crp-type" evidence="5">
    <location>
        <begin position="137"/>
        <end position="205"/>
    </location>
</feature>
<dbReference type="InterPro" id="IPR014710">
    <property type="entry name" value="RmlC-like_jellyroll"/>
</dbReference>
<dbReference type="Pfam" id="PF13545">
    <property type="entry name" value="HTH_Crp_2"/>
    <property type="match status" value="1"/>
</dbReference>
<dbReference type="GO" id="GO:0005829">
    <property type="term" value="C:cytosol"/>
    <property type="evidence" value="ECO:0007669"/>
    <property type="project" value="TreeGrafter"/>
</dbReference>
<dbReference type="InterPro" id="IPR018488">
    <property type="entry name" value="cNMP-bd_CS"/>
</dbReference>
<dbReference type="InterPro" id="IPR050397">
    <property type="entry name" value="Env_Response_Regulators"/>
</dbReference>
<evidence type="ECO:0000256" key="2">
    <source>
        <dbReference type="ARBA" id="ARBA00023125"/>
    </source>
</evidence>
<gene>
    <name evidence="6" type="primary">crp</name>
    <name evidence="6" type="ORF">ERS852385_01785</name>
</gene>
<reference evidence="6 7" key="1">
    <citation type="submission" date="2015-09" db="EMBL/GenBank/DDBJ databases">
        <authorList>
            <consortium name="Pathogen Informatics"/>
        </authorList>
    </citation>
    <scope>NUCLEOTIDE SEQUENCE [LARGE SCALE GENOMIC DNA]</scope>
    <source>
        <strain evidence="6 7">2789STDY5608828</strain>
    </source>
</reference>
<dbReference type="SUPFAM" id="SSF51206">
    <property type="entry name" value="cAMP-binding domain-like"/>
    <property type="match status" value="1"/>
</dbReference>
<dbReference type="Gene3D" id="1.10.10.10">
    <property type="entry name" value="Winged helix-like DNA-binding domain superfamily/Winged helix DNA-binding domain"/>
    <property type="match status" value="1"/>
</dbReference>
<dbReference type="SUPFAM" id="SSF46785">
    <property type="entry name" value="Winged helix' DNA-binding domain"/>
    <property type="match status" value="1"/>
</dbReference>
<keyword evidence="3" id="KW-0804">Transcription</keyword>
<dbReference type="PRINTS" id="PR00034">
    <property type="entry name" value="HTHCRP"/>
</dbReference>
<dbReference type="InterPro" id="IPR018490">
    <property type="entry name" value="cNMP-bd_dom_sf"/>
</dbReference>
<dbReference type="PROSITE" id="PS51063">
    <property type="entry name" value="HTH_CRP_2"/>
    <property type="match status" value="1"/>
</dbReference>
<evidence type="ECO:0000256" key="1">
    <source>
        <dbReference type="ARBA" id="ARBA00023015"/>
    </source>
</evidence>
<dbReference type="STRING" id="187979.ERS852385_01785"/>
<dbReference type="EMBL" id="CYYU01000016">
    <property type="protein sequence ID" value="CUN95896.1"/>
    <property type="molecule type" value="Genomic_DNA"/>
</dbReference>
<evidence type="ECO:0000313" key="7">
    <source>
        <dbReference type="Proteomes" id="UP000095546"/>
    </source>
</evidence>
<keyword evidence="2" id="KW-0238">DNA-binding</keyword>
<dbReference type="Pfam" id="PF00027">
    <property type="entry name" value="cNMP_binding"/>
    <property type="match status" value="1"/>
</dbReference>
<evidence type="ECO:0000259" key="4">
    <source>
        <dbReference type="PROSITE" id="PS50042"/>
    </source>
</evidence>
<dbReference type="GO" id="GO:0003677">
    <property type="term" value="F:DNA binding"/>
    <property type="evidence" value="ECO:0007669"/>
    <property type="project" value="UniProtKB-KW"/>
</dbReference>
<dbReference type="PANTHER" id="PTHR24567:SF26">
    <property type="entry name" value="REGULATORY PROTEIN YEIL"/>
    <property type="match status" value="1"/>
</dbReference>
<dbReference type="InterPro" id="IPR036390">
    <property type="entry name" value="WH_DNA-bd_sf"/>
</dbReference>
<name>A0A174B7Y9_9FIRM</name>
<accession>A0A174B7Y9</accession>
<dbReference type="Gene3D" id="2.60.120.10">
    <property type="entry name" value="Jelly Rolls"/>
    <property type="match status" value="1"/>
</dbReference>
<keyword evidence="1" id="KW-0805">Transcription regulation</keyword>
<dbReference type="InterPro" id="IPR000595">
    <property type="entry name" value="cNMP-bd_dom"/>
</dbReference>
<keyword evidence="7" id="KW-1185">Reference proteome</keyword>
<dbReference type="OrthoDB" id="1664418at2"/>
<dbReference type="SMART" id="SM00419">
    <property type="entry name" value="HTH_CRP"/>
    <property type="match status" value="1"/>
</dbReference>
<dbReference type="PANTHER" id="PTHR24567">
    <property type="entry name" value="CRP FAMILY TRANSCRIPTIONAL REGULATORY PROTEIN"/>
    <property type="match status" value="1"/>
</dbReference>
<organism evidence="6 7">
    <name type="scientific">Mitsuokella jalaludinii</name>
    <dbReference type="NCBI Taxonomy" id="187979"/>
    <lineage>
        <taxon>Bacteria</taxon>
        <taxon>Bacillati</taxon>
        <taxon>Bacillota</taxon>
        <taxon>Negativicutes</taxon>
        <taxon>Selenomonadales</taxon>
        <taxon>Selenomonadaceae</taxon>
        <taxon>Mitsuokella</taxon>
    </lineage>
</organism>
<evidence type="ECO:0000259" key="5">
    <source>
        <dbReference type="PROSITE" id="PS51063"/>
    </source>
</evidence>
<dbReference type="SMART" id="SM00100">
    <property type="entry name" value="cNMP"/>
    <property type="match status" value="1"/>
</dbReference>